<feature type="region of interest" description="Disordered" evidence="1">
    <location>
        <begin position="71"/>
        <end position="171"/>
    </location>
</feature>
<feature type="region of interest" description="Disordered" evidence="1">
    <location>
        <begin position="1"/>
        <end position="29"/>
    </location>
</feature>
<gene>
    <name evidence="2" type="ORF">AVDCRST_MAG67-4156</name>
</gene>
<feature type="compositionally biased region" description="Basic residues" evidence="1">
    <location>
        <begin position="124"/>
        <end position="139"/>
    </location>
</feature>
<protein>
    <submittedName>
        <fullName evidence="2">Uncharacterized protein</fullName>
    </submittedName>
</protein>
<accession>A0A6J4TUU7</accession>
<proteinExistence type="predicted"/>
<feature type="compositionally biased region" description="Basic residues" evidence="1">
    <location>
        <begin position="76"/>
        <end position="86"/>
    </location>
</feature>
<sequence length="171" mass="19207">ATRARARLRRNTSARARDEDGRRAAAAAGRRPRGCRAAVVRSAALALLRRWLRDDGDLARRVAATRREDRVGLAAKRPRPRRRAGARVRAWRDAARARRGPADDGHTARDVRGGRRGLRDRTRARLRGQARPRTRRRAGRSVLRASRARRRAAPDAPALRGRAAGRPRHDI</sequence>
<evidence type="ECO:0000313" key="2">
    <source>
        <dbReference type="EMBL" id="CAA9531011.1"/>
    </source>
</evidence>
<feature type="non-terminal residue" evidence="2">
    <location>
        <position position="1"/>
    </location>
</feature>
<dbReference type="AlphaFoldDB" id="A0A6J4TUU7"/>
<evidence type="ECO:0000256" key="1">
    <source>
        <dbReference type="SAM" id="MobiDB-lite"/>
    </source>
</evidence>
<organism evidence="2">
    <name type="scientific">uncultured Solirubrobacteraceae bacterium</name>
    <dbReference type="NCBI Taxonomy" id="1162706"/>
    <lineage>
        <taxon>Bacteria</taxon>
        <taxon>Bacillati</taxon>
        <taxon>Actinomycetota</taxon>
        <taxon>Thermoleophilia</taxon>
        <taxon>Solirubrobacterales</taxon>
        <taxon>Solirubrobacteraceae</taxon>
        <taxon>environmental samples</taxon>
    </lineage>
</organism>
<feature type="non-terminal residue" evidence="2">
    <location>
        <position position="171"/>
    </location>
</feature>
<feature type="compositionally biased region" description="Basic and acidic residues" evidence="1">
    <location>
        <begin position="90"/>
        <end position="123"/>
    </location>
</feature>
<dbReference type="EMBL" id="CADCVQ010000168">
    <property type="protein sequence ID" value="CAA9531011.1"/>
    <property type="molecule type" value="Genomic_DNA"/>
</dbReference>
<reference evidence="2" key="1">
    <citation type="submission" date="2020-02" db="EMBL/GenBank/DDBJ databases">
        <authorList>
            <person name="Meier V. D."/>
        </authorList>
    </citation>
    <scope>NUCLEOTIDE SEQUENCE</scope>
    <source>
        <strain evidence="2">AVDCRST_MAG67</strain>
    </source>
</reference>
<feature type="compositionally biased region" description="Low complexity" evidence="1">
    <location>
        <begin position="154"/>
        <end position="164"/>
    </location>
</feature>
<name>A0A6J4TUU7_9ACTN</name>
<feature type="compositionally biased region" description="Basic residues" evidence="1">
    <location>
        <begin position="1"/>
        <end position="12"/>
    </location>
</feature>